<proteinExistence type="predicted"/>
<dbReference type="KEGG" id="snh:120041006"/>
<keyword evidence="1" id="KW-0479">Metal-binding</keyword>
<dbReference type="SUPFAM" id="SSF57845">
    <property type="entry name" value="B-box zinc-binding domain"/>
    <property type="match status" value="1"/>
</dbReference>
<keyword evidence="1" id="KW-0863">Zinc-finger</keyword>
<dbReference type="AlphaFoldDB" id="A0A8U0QEM0"/>
<dbReference type="Pfam" id="PF00643">
    <property type="entry name" value="zf-B_box"/>
    <property type="match status" value="1"/>
</dbReference>
<feature type="region of interest" description="Disordered" evidence="3">
    <location>
        <begin position="96"/>
        <end position="124"/>
    </location>
</feature>
<gene>
    <name evidence="6" type="primary">LOC120041006</name>
</gene>
<keyword evidence="5" id="KW-1185">Reference proteome</keyword>
<evidence type="ECO:0000256" key="2">
    <source>
        <dbReference type="ARBA" id="ARBA00022833"/>
    </source>
</evidence>
<name>A0A8U0QEM0_SALNM</name>
<evidence type="ECO:0000256" key="1">
    <source>
        <dbReference type="ARBA" id="ARBA00022771"/>
    </source>
</evidence>
<dbReference type="InterPro" id="IPR000315">
    <property type="entry name" value="Znf_B-box"/>
</dbReference>
<dbReference type="RefSeq" id="XP_038841902.1">
    <property type="nucleotide sequence ID" value="XM_038985974.1"/>
</dbReference>
<feature type="domain" description="B box-type" evidence="4">
    <location>
        <begin position="73"/>
        <end position="98"/>
    </location>
</feature>
<reference evidence="6" key="1">
    <citation type="submission" date="2025-08" db="UniProtKB">
        <authorList>
            <consortium name="RefSeq"/>
        </authorList>
    </citation>
    <scope>IDENTIFICATION</scope>
    <source>
        <tissue evidence="6">White muscle</tissue>
    </source>
</reference>
<evidence type="ECO:0000259" key="4">
    <source>
        <dbReference type="Pfam" id="PF00643"/>
    </source>
</evidence>
<organism evidence="5 6">
    <name type="scientific">Salvelinus namaycush</name>
    <name type="common">Lake trout</name>
    <name type="synonym">Salmo namaycush</name>
    <dbReference type="NCBI Taxonomy" id="8040"/>
    <lineage>
        <taxon>Eukaryota</taxon>
        <taxon>Metazoa</taxon>
        <taxon>Chordata</taxon>
        <taxon>Craniata</taxon>
        <taxon>Vertebrata</taxon>
        <taxon>Euteleostomi</taxon>
        <taxon>Actinopterygii</taxon>
        <taxon>Neopterygii</taxon>
        <taxon>Teleostei</taxon>
        <taxon>Protacanthopterygii</taxon>
        <taxon>Salmoniformes</taxon>
        <taxon>Salmonidae</taxon>
        <taxon>Salmoninae</taxon>
        <taxon>Salvelinus</taxon>
    </lineage>
</organism>
<accession>A0A8U0QEM0</accession>
<evidence type="ECO:0000313" key="5">
    <source>
        <dbReference type="Proteomes" id="UP000808372"/>
    </source>
</evidence>
<evidence type="ECO:0000256" key="3">
    <source>
        <dbReference type="SAM" id="MobiDB-lite"/>
    </source>
</evidence>
<dbReference type="GeneID" id="120041006"/>
<dbReference type="Gene3D" id="3.30.160.60">
    <property type="entry name" value="Classic Zinc Finger"/>
    <property type="match status" value="1"/>
</dbReference>
<dbReference type="GO" id="GO:0008270">
    <property type="term" value="F:zinc ion binding"/>
    <property type="evidence" value="ECO:0007669"/>
    <property type="project" value="UniProtKB-KW"/>
</dbReference>
<sequence length="147" mass="17067">MLDLEMWRVMSALGPESGKPSCPVCRVWPLTVRLTSNLTMNLLLSRSTSWSKPPHNYRRRSALISSLSCLIMTNCRTDQQCICYLCTMDEHKGHDTVSAAAERTEKQRQLGMSQQKDQQRFQEREKELKELQQAVESFKAVWTPFRE</sequence>
<evidence type="ECO:0000313" key="6">
    <source>
        <dbReference type="RefSeq" id="XP_038841902.1"/>
    </source>
</evidence>
<dbReference type="CDD" id="cd19769">
    <property type="entry name" value="Bbox2_TRIM16-like"/>
    <property type="match status" value="1"/>
</dbReference>
<keyword evidence="2" id="KW-0862">Zinc</keyword>
<dbReference type="Proteomes" id="UP000808372">
    <property type="component" value="Unplaced"/>
</dbReference>
<protein>
    <submittedName>
        <fullName evidence="6">Tripartite motif-containing protein 34-like</fullName>
    </submittedName>
</protein>